<keyword evidence="3" id="KW-1185">Reference proteome</keyword>
<dbReference type="EMBL" id="SKCS01000444">
    <property type="protein sequence ID" value="TNN06976.1"/>
    <property type="molecule type" value="Genomic_DNA"/>
</dbReference>
<comment type="caution">
    <text evidence="2">The sequence shown here is derived from an EMBL/GenBank/DDBJ whole genome shotgun (WGS) entry which is preliminary data.</text>
</comment>
<protein>
    <recommendedName>
        <fullName evidence="4">Transmembrane protein</fullName>
    </recommendedName>
</protein>
<keyword evidence="1" id="KW-1133">Transmembrane helix</keyword>
<name>A0A4Z2CRW3_SCHJA</name>
<keyword evidence="1" id="KW-0812">Transmembrane</keyword>
<feature type="transmembrane region" description="Helical" evidence="1">
    <location>
        <begin position="250"/>
        <end position="275"/>
    </location>
</feature>
<dbReference type="Proteomes" id="UP000311919">
    <property type="component" value="Unassembled WGS sequence"/>
</dbReference>
<proteinExistence type="predicted"/>
<evidence type="ECO:0000313" key="3">
    <source>
        <dbReference type="Proteomes" id="UP000311919"/>
    </source>
</evidence>
<sequence>MQHNPGIPHNNLNPRRKHPKRYSLIVYHISTVLLLIGILLTIIALSTARLFHIYIYDHRNPAKFHHVHIPVGLFSISTHVTWLSMEKSTLSYNLEINDLRWTLARAMSLIGLLTAIVALLVHLLLAYYQKNRKWLNVLIEIVFLLIAVTCILIGLSLAETEIEYIHDHGDMALTKLLLSNGLLSTKTQSTDESSNGNQFLMDNNNQLIMNKDNTAGISPTDNNVINNVGSIDIDRLGLTGEFALFLTPPLSSFCILISADFIYLLSFLAVLIYFVRLCEKAAADRKQMKSAETSHA</sequence>
<feature type="transmembrane region" description="Helical" evidence="1">
    <location>
        <begin position="25"/>
        <end position="46"/>
    </location>
</feature>
<evidence type="ECO:0008006" key="4">
    <source>
        <dbReference type="Google" id="ProtNLM"/>
    </source>
</evidence>
<evidence type="ECO:0000313" key="2">
    <source>
        <dbReference type="EMBL" id="TNN06976.1"/>
    </source>
</evidence>
<dbReference type="OrthoDB" id="6256092at2759"/>
<feature type="transmembrane region" description="Helical" evidence="1">
    <location>
        <begin position="137"/>
        <end position="158"/>
    </location>
</feature>
<dbReference type="AlphaFoldDB" id="A0A4Z2CRW3"/>
<reference evidence="2 3" key="1">
    <citation type="submission" date="2019-03" db="EMBL/GenBank/DDBJ databases">
        <title>An improved genome assembly of the fluke Schistosoma japonicum.</title>
        <authorList>
            <person name="Hu W."/>
            <person name="Luo F."/>
            <person name="Yin M."/>
            <person name="Mo X."/>
            <person name="Sun C."/>
            <person name="Wu Q."/>
            <person name="Zhu B."/>
            <person name="Xiang M."/>
            <person name="Wang J."/>
            <person name="Wang Y."/>
            <person name="Zhang T."/>
            <person name="Xu B."/>
            <person name="Zheng H."/>
            <person name="Feng Z."/>
        </authorList>
    </citation>
    <scope>NUCLEOTIDE SEQUENCE [LARGE SCALE GENOMIC DNA]</scope>
    <source>
        <strain evidence="2">HuSjv2</strain>
        <tissue evidence="2">Worms</tissue>
    </source>
</reference>
<accession>A0A4Z2CRW3</accession>
<organism evidence="2 3">
    <name type="scientific">Schistosoma japonicum</name>
    <name type="common">Blood fluke</name>
    <dbReference type="NCBI Taxonomy" id="6182"/>
    <lineage>
        <taxon>Eukaryota</taxon>
        <taxon>Metazoa</taxon>
        <taxon>Spiralia</taxon>
        <taxon>Lophotrochozoa</taxon>
        <taxon>Platyhelminthes</taxon>
        <taxon>Trematoda</taxon>
        <taxon>Digenea</taxon>
        <taxon>Strigeidida</taxon>
        <taxon>Schistosomatoidea</taxon>
        <taxon>Schistosomatidae</taxon>
        <taxon>Schistosoma</taxon>
    </lineage>
</organism>
<keyword evidence="1" id="KW-0472">Membrane</keyword>
<evidence type="ECO:0000256" key="1">
    <source>
        <dbReference type="SAM" id="Phobius"/>
    </source>
</evidence>
<gene>
    <name evidence="2" type="ORF">EWB00_008065</name>
</gene>
<feature type="transmembrane region" description="Helical" evidence="1">
    <location>
        <begin position="105"/>
        <end position="125"/>
    </location>
</feature>